<sequence>MAEVESFTLDHTKVKAPYVRLIAQEQGVKGDVIANYDLRFLQPNEKELPTGVVHTFEHLLADLLRDRIEGIIDISPFGCRTGFHLITWGVPSSKEVAEALTEVLTIIAYETKFEDIQGVSIESCGNYRDHSLFGAKEYAKIILAEGISEDAFERRVVK</sequence>
<reference evidence="16 17" key="1">
    <citation type="submission" date="2014-12" db="EMBL/GenBank/DDBJ databases">
        <title>Draft genome sequences of 29 type strains of Enterococci.</title>
        <authorList>
            <person name="Zhong Z."/>
            <person name="Sun Z."/>
            <person name="Liu W."/>
            <person name="Zhang W."/>
            <person name="Zhang H."/>
        </authorList>
    </citation>
    <scope>NUCLEOTIDE SEQUENCE [LARGE SCALE GENOMIC DNA]</scope>
    <source>
        <strain evidence="16 17">DSM 17690</strain>
    </source>
</reference>
<evidence type="ECO:0000313" key="15">
    <source>
        <dbReference type="EMBL" id="MCC9274410.1"/>
    </source>
</evidence>
<evidence type="ECO:0000256" key="12">
    <source>
        <dbReference type="ARBA" id="ARBA00030600"/>
    </source>
</evidence>
<dbReference type="RefSeq" id="WP_071874685.1">
    <property type="nucleotide sequence ID" value="NZ_JBHSHF010000021.1"/>
</dbReference>
<evidence type="ECO:0000256" key="8">
    <source>
        <dbReference type="ARBA" id="ARBA00022929"/>
    </source>
</evidence>
<keyword evidence="8 14" id="KW-0071">Autoinducer synthesis</keyword>
<dbReference type="STRING" id="328396.RU93_GL001979"/>
<proteinExistence type="inferred from homology"/>
<evidence type="ECO:0000313" key="16">
    <source>
        <dbReference type="EMBL" id="OJG10766.1"/>
    </source>
</evidence>
<dbReference type="EMBL" id="JXKD01000006">
    <property type="protein sequence ID" value="OJG10766.1"/>
    <property type="molecule type" value="Genomic_DNA"/>
</dbReference>
<feature type="binding site" evidence="14">
    <location>
        <position position="124"/>
    </location>
    <ligand>
        <name>Fe cation</name>
        <dbReference type="ChEBI" id="CHEBI:24875"/>
    </ligand>
</feature>
<dbReference type="Proteomes" id="UP000182149">
    <property type="component" value="Unassembled WGS sequence"/>
</dbReference>
<evidence type="ECO:0000256" key="5">
    <source>
        <dbReference type="ARBA" id="ARBA00015130"/>
    </source>
</evidence>
<dbReference type="GO" id="GO:0005506">
    <property type="term" value="F:iron ion binding"/>
    <property type="evidence" value="ECO:0007669"/>
    <property type="project" value="InterPro"/>
</dbReference>
<evidence type="ECO:0000256" key="4">
    <source>
        <dbReference type="ARBA" id="ARBA00012240"/>
    </source>
</evidence>
<evidence type="ECO:0000256" key="2">
    <source>
        <dbReference type="ARBA" id="ARBA00007311"/>
    </source>
</evidence>
<evidence type="ECO:0000256" key="10">
    <source>
        <dbReference type="ARBA" id="ARBA00023239"/>
    </source>
</evidence>
<feature type="binding site" evidence="14">
    <location>
        <position position="54"/>
    </location>
    <ligand>
        <name>Fe cation</name>
        <dbReference type="ChEBI" id="CHEBI:24875"/>
    </ligand>
</feature>
<comment type="subunit">
    <text evidence="3 14">Homodimer.</text>
</comment>
<dbReference type="SUPFAM" id="SSF63411">
    <property type="entry name" value="LuxS/MPP-like metallohydrolase"/>
    <property type="match status" value="1"/>
</dbReference>
<gene>
    <name evidence="14" type="primary">luxS</name>
    <name evidence="15" type="ORF">K8V42_08995</name>
    <name evidence="16" type="ORF">RU93_GL001979</name>
</gene>
<evidence type="ECO:0000256" key="3">
    <source>
        <dbReference type="ARBA" id="ARBA00011738"/>
    </source>
</evidence>
<dbReference type="InterPro" id="IPR037005">
    <property type="entry name" value="LuxS_sf"/>
</dbReference>
<organism evidence="16 17">
    <name type="scientific">Enterococcus aquimarinus</name>
    <dbReference type="NCBI Taxonomy" id="328396"/>
    <lineage>
        <taxon>Bacteria</taxon>
        <taxon>Bacillati</taxon>
        <taxon>Bacillota</taxon>
        <taxon>Bacilli</taxon>
        <taxon>Lactobacillales</taxon>
        <taxon>Enterococcaceae</taxon>
        <taxon>Enterococcus</taxon>
    </lineage>
</organism>
<comment type="similarity">
    <text evidence="2 14">Belongs to the LuxS family.</text>
</comment>
<dbReference type="PIRSF" id="PIRSF006160">
    <property type="entry name" value="AI2"/>
    <property type="match status" value="1"/>
</dbReference>
<comment type="catalytic activity">
    <reaction evidence="1 14">
        <text>S-(5-deoxy-D-ribos-5-yl)-L-homocysteine = (S)-4,5-dihydroxypentane-2,3-dione + L-homocysteine</text>
        <dbReference type="Rhea" id="RHEA:17753"/>
        <dbReference type="ChEBI" id="CHEBI:29484"/>
        <dbReference type="ChEBI" id="CHEBI:58195"/>
        <dbReference type="ChEBI" id="CHEBI:58199"/>
        <dbReference type="EC" id="4.4.1.21"/>
    </reaction>
</comment>
<dbReference type="GO" id="GO:0009372">
    <property type="term" value="P:quorum sensing"/>
    <property type="evidence" value="ECO:0007669"/>
    <property type="project" value="UniProtKB-UniRule"/>
</dbReference>
<evidence type="ECO:0000256" key="11">
    <source>
        <dbReference type="ARBA" id="ARBA00024654"/>
    </source>
</evidence>
<keyword evidence="7 14" id="KW-0479">Metal-binding</keyword>
<evidence type="ECO:0000256" key="7">
    <source>
        <dbReference type="ARBA" id="ARBA00022723"/>
    </source>
</evidence>
<comment type="caution">
    <text evidence="16">The sequence shown here is derived from an EMBL/GenBank/DDBJ whole genome shotgun (WGS) entry which is preliminary data.</text>
</comment>
<reference evidence="15" key="2">
    <citation type="journal article" date="2021" name="PeerJ">
        <title>Extensive microbial diversity within the chicken gut microbiome revealed by metagenomics and culture.</title>
        <authorList>
            <person name="Gilroy R."/>
            <person name="Ravi A."/>
            <person name="Getino M."/>
            <person name="Pursley I."/>
            <person name="Horton D.L."/>
            <person name="Alikhan N.F."/>
            <person name="Baker D."/>
            <person name="Gharbi K."/>
            <person name="Hall N."/>
            <person name="Watson M."/>
            <person name="Adriaenssens E.M."/>
            <person name="Foster-Nyarko E."/>
            <person name="Jarju S."/>
            <person name="Secka A."/>
            <person name="Antonio M."/>
            <person name="Oren A."/>
            <person name="Chaudhuri R.R."/>
            <person name="La Ragione R."/>
            <person name="Hildebrand F."/>
            <person name="Pallen M.J."/>
        </authorList>
    </citation>
    <scope>NUCLEOTIDE SEQUENCE</scope>
    <source>
        <strain evidence="15">150</strain>
    </source>
</reference>
<dbReference type="Proteomes" id="UP000813384">
    <property type="component" value="Unassembled WGS sequence"/>
</dbReference>
<evidence type="ECO:0000313" key="17">
    <source>
        <dbReference type="Proteomes" id="UP000182149"/>
    </source>
</evidence>
<keyword evidence="9 14" id="KW-0408">Iron</keyword>
<dbReference type="PANTHER" id="PTHR35799">
    <property type="entry name" value="S-RIBOSYLHOMOCYSTEINE LYASE"/>
    <property type="match status" value="1"/>
</dbReference>
<dbReference type="Gene3D" id="3.30.1360.80">
    <property type="entry name" value="S-ribosylhomocysteinase (LuxS)"/>
    <property type="match status" value="1"/>
</dbReference>
<evidence type="ECO:0000256" key="1">
    <source>
        <dbReference type="ARBA" id="ARBA00000297"/>
    </source>
</evidence>
<evidence type="ECO:0000256" key="13">
    <source>
        <dbReference type="ARBA" id="ARBA00031777"/>
    </source>
</evidence>
<dbReference type="HAMAP" id="MF_00091">
    <property type="entry name" value="LuxS"/>
    <property type="match status" value="1"/>
</dbReference>
<comment type="function">
    <text evidence="11 14">Involved in the synthesis of autoinducer 2 (AI-2) which is secreted by bacteria and is used to communicate both the cell density and the metabolic potential of the environment. The regulation of gene expression in response to changes in cell density is called quorum sensing. Catalyzes the transformation of S-ribosylhomocysteine (RHC) to homocysteine (HC) and 4,5-dihydroxy-2,3-pentadione (DPD).</text>
</comment>
<dbReference type="PRINTS" id="PR01487">
    <property type="entry name" value="LUXSPROTEIN"/>
</dbReference>
<dbReference type="GO" id="GO:0043768">
    <property type="term" value="F:S-ribosylhomocysteine lyase activity"/>
    <property type="evidence" value="ECO:0007669"/>
    <property type="project" value="UniProtKB-UniRule"/>
</dbReference>
<dbReference type="EC" id="4.4.1.21" evidence="4 14"/>
<keyword evidence="6 14" id="KW-0673">Quorum sensing</keyword>
<evidence type="ECO:0000256" key="9">
    <source>
        <dbReference type="ARBA" id="ARBA00023004"/>
    </source>
</evidence>
<dbReference type="InterPro" id="IPR003815">
    <property type="entry name" value="S-ribosylhomocysteinase"/>
</dbReference>
<dbReference type="AlphaFoldDB" id="A0A1L8QTH7"/>
<keyword evidence="17" id="KW-1185">Reference proteome</keyword>
<evidence type="ECO:0000256" key="14">
    <source>
        <dbReference type="HAMAP-Rule" id="MF_00091"/>
    </source>
</evidence>
<protein>
    <recommendedName>
        <fullName evidence="5 14">S-ribosylhomocysteine lyase</fullName>
        <ecNumber evidence="4 14">4.4.1.21</ecNumber>
    </recommendedName>
    <alternativeName>
        <fullName evidence="12 14">AI-2 synthesis protein</fullName>
    </alternativeName>
    <alternativeName>
        <fullName evidence="13 14">Autoinducer-2 production protein LuxS</fullName>
    </alternativeName>
</protein>
<reference evidence="15" key="3">
    <citation type="submission" date="2021-11" db="EMBL/GenBank/DDBJ databases">
        <authorList>
            <person name="Gilroy R."/>
        </authorList>
    </citation>
    <scope>NUCLEOTIDE SEQUENCE</scope>
    <source>
        <strain evidence="15">150</strain>
    </source>
</reference>
<comment type="cofactor">
    <cofactor evidence="14">
        <name>Fe cation</name>
        <dbReference type="ChEBI" id="CHEBI:24875"/>
    </cofactor>
    <text evidence="14">Binds 1 Fe cation per subunit.</text>
</comment>
<keyword evidence="10 14" id="KW-0456">Lyase</keyword>
<name>A0A1L8QTH7_9ENTE</name>
<dbReference type="OrthoDB" id="9788129at2"/>
<dbReference type="InterPro" id="IPR011249">
    <property type="entry name" value="Metalloenz_LuxS/M16"/>
</dbReference>
<dbReference type="Pfam" id="PF02664">
    <property type="entry name" value="LuxS"/>
    <property type="match status" value="1"/>
</dbReference>
<feature type="binding site" evidence="14">
    <location>
        <position position="58"/>
    </location>
    <ligand>
        <name>Fe cation</name>
        <dbReference type="ChEBI" id="CHEBI:24875"/>
    </ligand>
</feature>
<dbReference type="PANTHER" id="PTHR35799:SF1">
    <property type="entry name" value="S-RIBOSYLHOMOCYSTEINE LYASE"/>
    <property type="match status" value="1"/>
</dbReference>
<accession>A0A1L8QTH7</accession>
<evidence type="ECO:0000256" key="6">
    <source>
        <dbReference type="ARBA" id="ARBA00022654"/>
    </source>
</evidence>
<dbReference type="EMBL" id="JAJJVO010000132">
    <property type="protein sequence ID" value="MCC9274410.1"/>
    <property type="molecule type" value="Genomic_DNA"/>
</dbReference>